<dbReference type="PROSITE" id="PS50125">
    <property type="entry name" value="GUANYLATE_CYCLASE_2"/>
    <property type="match status" value="1"/>
</dbReference>
<feature type="domain" description="Guanylate cyclase" evidence="2">
    <location>
        <begin position="13"/>
        <end position="128"/>
    </location>
</feature>
<dbReference type="SMART" id="SM00028">
    <property type="entry name" value="TPR"/>
    <property type="match status" value="4"/>
</dbReference>
<dbReference type="PANTHER" id="PTHR43081:SF19">
    <property type="entry name" value="PH-SENSITIVE ADENYLATE CYCLASE RV1264"/>
    <property type="match status" value="1"/>
</dbReference>
<dbReference type="AlphaFoldDB" id="A0A5B8KTL3"/>
<gene>
    <name evidence="3" type="ORF">FQ775_00260</name>
</gene>
<dbReference type="CDD" id="cd07302">
    <property type="entry name" value="CHD"/>
    <property type="match status" value="1"/>
</dbReference>
<sequence length="639" mass="69381">MSSGERAVRRLAAIMSADAAGYTRLVRADEAGTRKTLRTLFDDVFAPAIAGHGGRIVKTMGDGLLAEFKSVVDAVECAVVLQARLAAENADRPAERRIDFRIGVNLGDVIVEGDDIHGDGVNVAARLEQLAAPGGVAISGGAFDEVRARLPYRFADMGPQQVRNIVEPIQAYRLVRDDRAGADAFPTVATDAPGGGLPSARVMAMALMAFALVLAGGFGLWRTWQPDFARASVENMAFPLPEKPSIAVLPLDDVSGDAAQAYFADGLTEDVITRLAGFENLFVIARSSTEKYRGRAADIRHVAEDLGVQYVLEGSVRRAGDDLRVTVRLVDALKGANIWAESYDRKMVEVFAVQDEITYEVVSRLASNVMAAEFSRRSGEGTRDIEAYDLFLRGWHVMQVLTPKTNAQGIDLMQRAIARDPNYARAIGLLALGHAQSARFRWTEDPSIAAKTGLELARRAVDMAPDDDFTLRMLGSVLRLIGDHDEAIEVNQKALARSPSNPQILLGLALTYAYAGRPQEALESIVTAVRLDPYSPSPARFQFRGVALYVNGDYEAAVEDFARFQKANPDLVISYQFLAAAYGQLGRAQEAAATRQEVLKRIPNFTIDGFLKSAHLRGIARERVVEGMRKAGFPEGGPS</sequence>
<dbReference type="Pfam" id="PF00211">
    <property type="entry name" value="Guanylate_cyc"/>
    <property type="match status" value="1"/>
</dbReference>
<protein>
    <submittedName>
        <fullName evidence="3">Adenylate/guanylate cyclase domain-containing protein</fullName>
    </submittedName>
</protein>
<feature type="repeat" description="TPR" evidence="1">
    <location>
        <begin position="468"/>
        <end position="501"/>
    </location>
</feature>
<name>A0A5B8KTL3_9HYPH</name>
<dbReference type="Gene3D" id="3.40.50.10070">
    <property type="entry name" value="TolB, N-terminal domain"/>
    <property type="match status" value="1"/>
</dbReference>
<dbReference type="Proteomes" id="UP000321389">
    <property type="component" value="Chromosome"/>
</dbReference>
<feature type="repeat" description="TPR" evidence="1">
    <location>
        <begin position="502"/>
        <end position="535"/>
    </location>
</feature>
<keyword evidence="1" id="KW-0802">TPR repeat</keyword>
<accession>A0A5B8KTL3</accession>
<evidence type="ECO:0000259" key="2">
    <source>
        <dbReference type="PROSITE" id="PS50125"/>
    </source>
</evidence>
<dbReference type="InterPro" id="IPR029787">
    <property type="entry name" value="Nucleotide_cyclase"/>
</dbReference>
<dbReference type="InterPro" id="IPR019734">
    <property type="entry name" value="TPR_rpt"/>
</dbReference>
<dbReference type="InterPro" id="IPR011990">
    <property type="entry name" value="TPR-like_helical_dom_sf"/>
</dbReference>
<dbReference type="PROSITE" id="PS50005">
    <property type="entry name" value="TPR"/>
    <property type="match status" value="2"/>
</dbReference>
<dbReference type="GO" id="GO:0006171">
    <property type="term" value="P:cAMP biosynthetic process"/>
    <property type="evidence" value="ECO:0007669"/>
    <property type="project" value="TreeGrafter"/>
</dbReference>
<dbReference type="Pfam" id="PF13432">
    <property type="entry name" value="TPR_16"/>
    <property type="match status" value="2"/>
</dbReference>
<dbReference type="InterPro" id="IPR001054">
    <property type="entry name" value="A/G_cyclase"/>
</dbReference>
<dbReference type="Gene3D" id="3.30.70.1230">
    <property type="entry name" value="Nucleotide cyclase"/>
    <property type="match status" value="1"/>
</dbReference>
<dbReference type="InterPro" id="IPR050697">
    <property type="entry name" value="Adenylyl/Guanylyl_Cyclase_3/4"/>
</dbReference>
<evidence type="ECO:0000313" key="4">
    <source>
        <dbReference type="Proteomes" id="UP000321389"/>
    </source>
</evidence>
<keyword evidence="4" id="KW-1185">Reference proteome</keyword>
<dbReference type="GO" id="GO:0035556">
    <property type="term" value="P:intracellular signal transduction"/>
    <property type="evidence" value="ECO:0007669"/>
    <property type="project" value="InterPro"/>
</dbReference>
<proteinExistence type="predicted"/>
<dbReference type="KEGG" id="niy:FQ775_00260"/>
<dbReference type="GO" id="GO:0004016">
    <property type="term" value="F:adenylate cyclase activity"/>
    <property type="evidence" value="ECO:0007669"/>
    <property type="project" value="UniProtKB-ARBA"/>
</dbReference>
<dbReference type="PANTHER" id="PTHR43081">
    <property type="entry name" value="ADENYLATE CYCLASE, TERMINAL-DIFFERENTIATION SPECIFIC-RELATED"/>
    <property type="match status" value="1"/>
</dbReference>
<evidence type="ECO:0000256" key="1">
    <source>
        <dbReference type="PROSITE-ProRule" id="PRU00339"/>
    </source>
</evidence>
<dbReference type="EMBL" id="CP042301">
    <property type="protein sequence ID" value="QDY98931.2"/>
    <property type="molecule type" value="Genomic_DNA"/>
</dbReference>
<dbReference type="SUPFAM" id="SSF55073">
    <property type="entry name" value="Nucleotide cyclase"/>
    <property type="match status" value="1"/>
</dbReference>
<dbReference type="Gene3D" id="1.25.40.10">
    <property type="entry name" value="Tetratricopeptide repeat domain"/>
    <property type="match status" value="1"/>
</dbReference>
<dbReference type="SUPFAM" id="SSF48452">
    <property type="entry name" value="TPR-like"/>
    <property type="match status" value="1"/>
</dbReference>
<evidence type="ECO:0000313" key="3">
    <source>
        <dbReference type="EMBL" id="QDY98931.2"/>
    </source>
</evidence>
<dbReference type="RefSeq" id="WP_167812751.1">
    <property type="nucleotide sequence ID" value="NZ_CP042301.2"/>
</dbReference>
<reference evidence="3" key="1">
    <citation type="submission" date="2020-04" db="EMBL/GenBank/DDBJ databases">
        <title>Nitratireductor sp. nov. isolated from mangrove soil.</title>
        <authorList>
            <person name="Ye Y."/>
        </authorList>
    </citation>
    <scope>NUCLEOTIDE SEQUENCE</scope>
    <source>
        <strain evidence="3">SY7</strain>
    </source>
</reference>
<organism evidence="3 4">
    <name type="scientific">Nitratireductor mangrovi</name>
    <dbReference type="NCBI Taxonomy" id="2599600"/>
    <lineage>
        <taxon>Bacteria</taxon>
        <taxon>Pseudomonadati</taxon>
        <taxon>Pseudomonadota</taxon>
        <taxon>Alphaproteobacteria</taxon>
        <taxon>Hyphomicrobiales</taxon>
        <taxon>Phyllobacteriaceae</taxon>
        <taxon>Nitratireductor</taxon>
    </lineage>
</organism>